<name>A0ABN7XYS3_9BURK</name>
<organism evidence="2 3">
    <name type="scientific">Cupriavidus pinatubonensis</name>
    <dbReference type="NCBI Taxonomy" id="248026"/>
    <lineage>
        <taxon>Bacteria</taxon>
        <taxon>Pseudomonadati</taxon>
        <taxon>Pseudomonadota</taxon>
        <taxon>Betaproteobacteria</taxon>
        <taxon>Burkholderiales</taxon>
        <taxon>Burkholderiaceae</taxon>
        <taxon>Cupriavidus</taxon>
    </lineage>
</organism>
<feature type="compositionally biased region" description="Basic residues" evidence="1">
    <location>
        <begin position="97"/>
        <end position="108"/>
    </location>
</feature>
<evidence type="ECO:0000313" key="2">
    <source>
        <dbReference type="EMBL" id="CAG9164842.1"/>
    </source>
</evidence>
<keyword evidence="3" id="KW-1185">Reference proteome</keyword>
<accession>A0ABN7XYS3</accession>
<evidence type="ECO:0000256" key="1">
    <source>
        <dbReference type="SAM" id="MobiDB-lite"/>
    </source>
</evidence>
<sequence length="126" mass="14086">MSKVTLRSSRSIPSGLSDLQRTIDASRRRVREQIQRVRTIRAEGGDTRLACRVLQYLLNAVEQMRWNRDLLVAAYRMCPGSPRLPGKDPDGNDGRVARRFGRRGRVRAKNANTAGTHAAARDGTEA</sequence>
<proteinExistence type="predicted"/>
<evidence type="ECO:0000313" key="3">
    <source>
        <dbReference type="Proteomes" id="UP000701702"/>
    </source>
</evidence>
<reference evidence="2 3" key="1">
    <citation type="submission" date="2021-08" db="EMBL/GenBank/DDBJ databases">
        <authorList>
            <person name="Peeters C."/>
        </authorList>
    </citation>
    <scope>NUCLEOTIDE SEQUENCE [LARGE SCALE GENOMIC DNA]</scope>
    <source>
        <strain evidence="2 3">LMG 23994</strain>
    </source>
</reference>
<dbReference type="EMBL" id="CAJZAF010000002">
    <property type="protein sequence ID" value="CAG9164842.1"/>
    <property type="molecule type" value="Genomic_DNA"/>
</dbReference>
<gene>
    <name evidence="2" type="ORF">LMG23994_00673</name>
</gene>
<comment type="caution">
    <text evidence="2">The sequence shown here is derived from an EMBL/GenBank/DDBJ whole genome shotgun (WGS) entry which is preliminary data.</text>
</comment>
<feature type="region of interest" description="Disordered" evidence="1">
    <location>
        <begin position="80"/>
        <end position="126"/>
    </location>
</feature>
<protein>
    <submittedName>
        <fullName evidence="2">Uncharacterized protein</fullName>
    </submittedName>
</protein>
<dbReference type="Proteomes" id="UP000701702">
    <property type="component" value="Unassembled WGS sequence"/>
</dbReference>
<feature type="compositionally biased region" description="Basic and acidic residues" evidence="1">
    <location>
        <begin position="85"/>
        <end position="96"/>
    </location>
</feature>